<dbReference type="EMBL" id="JAFJYH010000104">
    <property type="protein sequence ID" value="KAG4419497.1"/>
    <property type="molecule type" value="Genomic_DNA"/>
</dbReference>
<comment type="caution">
    <text evidence="3">The sequence shown here is derived from an EMBL/GenBank/DDBJ whole genome shotgun (WGS) entry which is preliminary data.</text>
</comment>
<feature type="transmembrane region" description="Helical" evidence="2">
    <location>
        <begin position="84"/>
        <end position="104"/>
    </location>
</feature>
<dbReference type="OrthoDB" id="3561710at2759"/>
<gene>
    <name evidence="3" type="ORF">IFR04_007371</name>
</gene>
<keyword evidence="4" id="KW-1185">Reference proteome</keyword>
<dbReference type="Proteomes" id="UP000664132">
    <property type="component" value="Unassembled WGS sequence"/>
</dbReference>
<reference evidence="3" key="1">
    <citation type="submission" date="2021-02" db="EMBL/GenBank/DDBJ databases">
        <title>Genome sequence Cadophora malorum strain M34.</title>
        <authorList>
            <person name="Stefanovic E."/>
            <person name="Vu D."/>
            <person name="Scully C."/>
            <person name="Dijksterhuis J."/>
            <person name="Roader J."/>
            <person name="Houbraken J."/>
        </authorList>
    </citation>
    <scope>NUCLEOTIDE SEQUENCE</scope>
    <source>
        <strain evidence="3">M34</strain>
    </source>
</reference>
<keyword evidence="2" id="KW-0472">Membrane</keyword>
<accession>A0A8H7TH35</accession>
<keyword evidence="2" id="KW-0812">Transmembrane</keyword>
<sequence>MAPLGSILEVQPRLEVRQNDAQLRPITLTVTRATTTFTTIVNLGGGATYVPSSQQNPSVTTTPVANPDPVIAAGSSDPSDNTGVVIGATIGALVGALLLMIFIWKCCYDYRKAARWSGRYYDSDTSLSSSSSPSSHRRRSGAGWGRRNYRGHPVTVPRRTYSRRERKSSLSTSSGSRSDSTWMRNRRRSGWGNGLFAWVTGTSVRRVRSVYVRRDSGSSGRRYGEPRFSVDD</sequence>
<feature type="region of interest" description="Disordered" evidence="1">
    <location>
        <begin position="124"/>
        <end position="183"/>
    </location>
</feature>
<name>A0A8H7TH35_9HELO</name>
<evidence type="ECO:0000256" key="1">
    <source>
        <dbReference type="SAM" id="MobiDB-lite"/>
    </source>
</evidence>
<protein>
    <submittedName>
        <fullName evidence="3">Uncharacterized protein</fullName>
    </submittedName>
</protein>
<evidence type="ECO:0000313" key="4">
    <source>
        <dbReference type="Proteomes" id="UP000664132"/>
    </source>
</evidence>
<evidence type="ECO:0000313" key="3">
    <source>
        <dbReference type="EMBL" id="KAG4419497.1"/>
    </source>
</evidence>
<keyword evidence="2" id="KW-1133">Transmembrane helix</keyword>
<organism evidence="3 4">
    <name type="scientific">Cadophora malorum</name>
    <dbReference type="NCBI Taxonomy" id="108018"/>
    <lineage>
        <taxon>Eukaryota</taxon>
        <taxon>Fungi</taxon>
        <taxon>Dikarya</taxon>
        <taxon>Ascomycota</taxon>
        <taxon>Pezizomycotina</taxon>
        <taxon>Leotiomycetes</taxon>
        <taxon>Helotiales</taxon>
        <taxon>Ploettnerulaceae</taxon>
        <taxon>Cadophora</taxon>
    </lineage>
</organism>
<dbReference type="AlphaFoldDB" id="A0A8H7TH35"/>
<feature type="compositionally biased region" description="Low complexity" evidence="1">
    <location>
        <begin position="124"/>
        <end position="134"/>
    </location>
</feature>
<proteinExistence type="predicted"/>
<feature type="compositionally biased region" description="Low complexity" evidence="1">
    <location>
        <begin position="169"/>
        <end position="180"/>
    </location>
</feature>
<evidence type="ECO:0000256" key="2">
    <source>
        <dbReference type="SAM" id="Phobius"/>
    </source>
</evidence>